<dbReference type="OrthoDB" id="449382at2759"/>
<dbReference type="GO" id="GO:0004721">
    <property type="term" value="F:phosphoprotein phosphatase activity"/>
    <property type="evidence" value="ECO:0007669"/>
    <property type="project" value="InterPro"/>
</dbReference>
<dbReference type="STRING" id="69771.A0A1V6PBR9"/>
<evidence type="ECO:0000313" key="3">
    <source>
        <dbReference type="Proteomes" id="UP000191522"/>
    </source>
</evidence>
<comment type="caution">
    <text evidence="2">The sequence shown here is derived from an EMBL/GenBank/DDBJ whole genome shotgun (WGS) entry which is preliminary data.</text>
</comment>
<feature type="domain" description="Tyrosine specific protein phosphatases" evidence="1">
    <location>
        <begin position="146"/>
        <end position="215"/>
    </location>
</feature>
<dbReference type="InterPro" id="IPR029021">
    <property type="entry name" value="Prot-tyrosine_phosphatase-like"/>
</dbReference>
<dbReference type="PANTHER" id="PTHR31126">
    <property type="entry name" value="TYROSINE-PROTEIN PHOSPHATASE"/>
    <property type="match status" value="1"/>
</dbReference>
<reference evidence="3" key="1">
    <citation type="journal article" date="2017" name="Nat. Microbiol.">
        <title>Global analysis of biosynthetic gene clusters reveals vast potential of secondary metabolite production in Penicillium species.</title>
        <authorList>
            <person name="Nielsen J.C."/>
            <person name="Grijseels S."/>
            <person name="Prigent S."/>
            <person name="Ji B."/>
            <person name="Dainat J."/>
            <person name="Nielsen K.F."/>
            <person name="Frisvad J.C."/>
            <person name="Workman M."/>
            <person name="Nielsen J."/>
        </authorList>
    </citation>
    <scope>NUCLEOTIDE SEQUENCE [LARGE SCALE GENOMIC DNA]</scope>
    <source>
        <strain evidence="3">IBT 11843</strain>
    </source>
</reference>
<dbReference type="EMBL" id="MDYL01000012">
    <property type="protein sequence ID" value="OQD74207.1"/>
    <property type="molecule type" value="Genomic_DNA"/>
</dbReference>
<organism evidence="2 3">
    <name type="scientific">Penicillium decumbens</name>
    <dbReference type="NCBI Taxonomy" id="69771"/>
    <lineage>
        <taxon>Eukaryota</taxon>
        <taxon>Fungi</taxon>
        <taxon>Dikarya</taxon>
        <taxon>Ascomycota</taxon>
        <taxon>Pezizomycotina</taxon>
        <taxon>Eurotiomycetes</taxon>
        <taxon>Eurotiomycetidae</taxon>
        <taxon>Eurotiales</taxon>
        <taxon>Aspergillaceae</taxon>
        <taxon>Penicillium</taxon>
    </lineage>
</organism>
<sequence length="276" mass="30810">MIPSDNVRDVLDTDIRTPIPDAIVSKIISLPPFVNVPGVSNIRDLSNDNKLRRGFVYRSGNLADILDAGKAVLVNELKITTIFDLRNQSERERVPGQEIEGIETIWMPYGARPASLNLKEFAEDEDGTGFVKMYMGILNAAAPAITQIFKHIRDRPNDPFIFHCSAGKDRTGVISALILLLVGTPHEEIIYDYMLTRAALENVRENLTQVLALHFGTDHLSPEAMGMLELSGVRAHAMAEFLKTFESAYDGIEGYVTKVLGFSREDLEQMRHNLLN</sequence>
<dbReference type="PROSITE" id="PS50056">
    <property type="entry name" value="TYR_PHOSPHATASE_2"/>
    <property type="match status" value="1"/>
</dbReference>
<dbReference type="Gene3D" id="3.90.190.10">
    <property type="entry name" value="Protein tyrosine phosphatase superfamily"/>
    <property type="match status" value="1"/>
</dbReference>
<evidence type="ECO:0000313" key="2">
    <source>
        <dbReference type="EMBL" id="OQD74207.1"/>
    </source>
</evidence>
<dbReference type="InterPro" id="IPR016130">
    <property type="entry name" value="Tyr_Pase_AS"/>
</dbReference>
<accession>A0A1V6PBR9</accession>
<dbReference type="InterPro" id="IPR000387">
    <property type="entry name" value="Tyr_Pase_dom"/>
</dbReference>
<dbReference type="PANTHER" id="PTHR31126:SF73">
    <property type="entry name" value="TYROSINE SPECIFIC PROTEIN PHOSPHATASES DOMAIN-CONTAINING PROTEIN"/>
    <property type="match status" value="1"/>
</dbReference>
<dbReference type="OMA" id="MHYAYED"/>
<dbReference type="InterPro" id="IPR026893">
    <property type="entry name" value="Tyr/Ser_Pase_IphP-type"/>
</dbReference>
<proteinExistence type="predicted"/>
<gene>
    <name evidence="2" type="ORF">PENDEC_c012G01470</name>
</gene>
<dbReference type="Pfam" id="PF13350">
    <property type="entry name" value="Y_phosphatase3"/>
    <property type="match status" value="1"/>
</dbReference>
<evidence type="ECO:0000259" key="1">
    <source>
        <dbReference type="PROSITE" id="PS50056"/>
    </source>
</evidence>
<dbReference type="Proteomes" id="UP000191522">
    <property type="component" value="Unassembled WGS sequence"/>
</dbReference>
<dbReference type="SUPFAM" id="SSF52799">
    <property type="entry name" value="(Phosphotyrosine protein) phosphatases II"/>
    <property type="match status" value="1"/>
</dbReference>
<keyword evidence="3" id="KW-1185">Reference proteome</keyword>
<name>A0A1V6PBR9_PENDC</name>
<dbReference type="PROSITE" id="PS00383">
    <property type="entry name" value="TYR_PHOSPHATASE_1"/>
    <property type="match status" value="1"/>
</dbReference>
<dbReference type="AlphaFoldDB" id="A0A1V6PBR9"/>
<protein>
    <recommendedName>
        <fullName evidence="1">Tyrosine specific protein phosphatases domain-containing protein</fullName>
    </recommendedName>
</protein>